<dbReference type="InterPro" id="IPR020845">
    <property type="entry name" value="AMP-binding_CS"/>
</dbReference>
<dbReference type="InterPro" id="IPR025110">
    <property type="entry name" value="AMP-bd_C"/>
</dbReference>
<dbReference type="Pfam" id="PF00501">
    <property type="entry name" value="AMP-binding"/>
    <property type="match status" value="1"/>
</dbReference>
<evidence type="ECO:0000313" key="7">
    <source>
        <dbReference type="Proteomes" id="UP000676194"/>
    </source>
</evidence>
<comment type="similarity">
    <text evidence="1">Belongs to the ATP-dependent AMP-binding enzyme family.</text>
</comment>
<evidence type="ECO:0000259" key="5">
    <source>
        <dbReference type="Pfam" id="PF16177"/>
    </source>
</evidence>
<evidence type="ECO:0000259" key="3">
    <source>
        <dbReference type="Pfam" id="PF00501"/>
    </source>
</evidence>
<dbReference type="InterPro" id="IPR045851">
    <property type="entry name" value="AMP-bd_C_sf"/>
</dbReference>
<keyword evidence="2" id="KW-1133">Transmembrane helix</keyword>
<name>A0A8E6B7T0_9BACT</name>
<organism evidence="6 7">
    <name type="scientific">Telmatocola sphagniphila</name>
    <dbReference type="NCBI Taxonomy" id="1123043"/>
    <lineage>
        <taxon>Bacteria</taxon>
        <taxon>Pseudomonadati</taxon>
        <taxon>Planctomycetota</taxon>
        <taxon>Planctomycetia</taxon>
        <taxon>Gemmatales</taxon>
        <taxon>Gemmataceae</taxon>
    </lineage>
</organism>
<keyword evidence="2" id="KW-0812">Transmembrane</keyword>
<evidence type="ECO:0000313" key="6">
    <source>
        <dbReference type="EMBL" id="QVL33331.1"/>
    </source>
</evidence>
<dbReference type="InterPro" id="IPR000873">
    <property type="entry name" value="AMP-dep_synth/lig_dom"/>
</dbReference>
<dbReference type="Pfam" id="PF13193">
    <property type="entry name" value="AMP-binding_C"/>
    <property type="match status" value="1"/>
</dbReference>
<dbReference type="PANTHER" id="PTHR44378:SF2">
    <property type="entry name" value="ACYL-ACTIVATING ENZYME 17, PEROXISOMAL-RELATED"/>
    <property type="match status" value="1"/>
</dbReference>
<dbReference type="InterPro" id="IPR032387">
    <property type="entry name" value="ACAS_N"/>
</dbReference>
<protein>
    <submittedName>
        <fullName evidence="6">AMP-binding protein</fullName>
    </submittedName>
</protein>
<dbReference type="PROSITE" id="PS00455">
    <property type="entry name" value="AMP_BINDING"/>
    <property type="match status" value="1"/>
</dbReference>
<dbReference type="InterPro" id="IPR042099">
    <property type="entry name" value="ANL_N_sf"/>
</dbReference>
<dbReference type="RefSeq" id="WP_213498221.1">
    <property type="nucleotide sequence ID" value="NZ_CP074694.1"/>
</dbReference>
<dbReference type="Gene3D" id="3.30.300.30">
    <property type="match status" value="1"/>
</dbReference>
<dbReference type="AlphaFoldDB" id="A0A8E6B7T0"/>
<dbReference type="EMBL" id="CP074694">
    <property type="protein sequence ID" value="QVL33331.1"/>
    <property type="molecule type" value="Genomic_DNA"/>
</dbReference>
<dbReference type="Gene3D" id="3.40.50.12780">
    <property type="entry name" value="N-terminal domain of ligase-like"/>
    <property type="match status" value="1"/>
</dbReference>
<accession>A0A8E6B7T0</accession>
<keyword evidence="2" id="KW-0472">Membrane</keyword>
<dbReference type="Proteomes" id="UP000676194">
    <property type="component" value="Chromosome"/>
</dbReference>
<feature type="domain" description="AMP-binding enzyme C-terminal" evidence="4">
    <location>
        <begin position="514"/>
        <end position="592"/>
    </location>
</feature>
<reference evidence="6" key="1">
    <citation type="submission" date="2021-05" db="EMBL/GenBank/DDBJ databases">
        <title>Complete genome sequence of the cellulolytic planctomycete Telmatocola sphagniphila SP2T and characterization of the first cellulase from planctomycetes.</title>
        <authorList>
            <person name="Rakitin A.L."/>
            <person name="Beletsky A.V."/>
            <person name="Naumoff D.G."/>
            <person name="Kulichevskaya I.S."/>
            <person name="Mardanov A.V."/>
            <person name="Ravin N.V."/>
            <person name="Dedysh S.N."/>
        </authorList>
    </citation>
    <scope>NUCLEOTIDE SEQUENCE</scope>
    <source>
        <strain evidence="6">SP2T</strain>
    </source>
</reference>
<dbReference type="PANTHER" id="PTHR44378">
    <property type="entry name" value="ACYL-ACTIVATING ENZYME 17, PEROXISOMAL-RELATED"/>
    <property type="match status" value="1"/>
</dbReference>
<feature type="transmembrane region" description="Helical" evidence="2">
    <location>
        <begin position="144"/>
        <end position="164"/>
    </location>
</feature>
<dbReference type="KEGG" id="tsph:KIH39_05300"/>
<evidence type="ECO:0000256" key="1">
    <source>
        <dbReference type="ARBA" id="ARBA00006432"/>
    </source>
</evidence>
<keyword evidence="7" id="KW-1185">Reference proteome</keyword>
<dbReference type="SUPFAM" id="SSF56801">
    <property type="entry name" value="Acetyl-CoA synthetase-like"/>
    <property type="match status" value="1"/>
</dbReference>
<feature type="domain" description="Acetyl-coenzyme A synthetase N-terminal" evidence="5">
    <location>
        <begin position="26"/>
        <end position="82"/>
    </location>
</feature>
<feature type="domain" description="AMP-dependent synthetase/ligase" evidence="3">
    <location>
        <begin position="88"/>
        <end position="455"/>
    </location>
</feature>
<evidence type="ECO:0000256" key="2">
    <source>
        <dbReference type="SAM" id="Phobius"/>
    </source>
</evidence>
<dbReference type="Pfam" id="PF16177">
    <property type="entry name" value="ACAS_N"/>
    <property type="match status" value="1"/>
</dbReference>
<proteinExistence type="inferred from homology"/>
<gene>
    <name evidence="6" type="ORF">KIH39_05300</name>
</gene>
<evidence type="ECO:0000259" key="4">
    <source>
        <dbReference type="Pfam" id="PF13193"/>
    </source>
</evidence>
<sequence length="604" mass="67165">MWTPTADEIKKTHIQQALESHHLDSYEQLHADSVRNWESFWQSMIAQFKVRFFKSPAATADISQGIERISWLPGAELNIAASALESREPELKAIEFQRPNGSRESWSYAELNQKSRQVAEGLKRLGLQKGDAIAIDMMMTVESVAIYLGIILMGGVVVSIADSFPAEEIAKRLRISNAKLIFTQDFLLRGEKTFPLFERIVAANSPPAIVLSLREKGTVSLRSGDLFWSEFLPQEELKEAAKCLAEDPINILFSSGTTGDPKAIPWNHTIPIKAASDAFWHHNLQEGDIVCWPTNLGWMMGPWLIFASLLNRCTIALFEGSPLEREFCEFVADSRVTMLGVVPSLVKNWRKNKLLEAVDWSNIKCFSSTGEASSPEDYTWLMSAGQKPNVTKPILEYCGGTEIGGAYISSALTKPNEPSIFNAKVMGVDFVVLNDLGHPCSQGEVGEVFLKTPSMGLSTRLLNRDHHKIYFEGCPKGLRRHGDRLRILGSERYCSDGRADNTMNLGGIKTSSAEIEAALRGIPEILEVAAVGVPPKAGGPDQLILYVVLKQPSDLIELQGKCQKSLSANLNPLFRIHEVRLLEHLPRTASNKVMHRELRDRARC</sequence>